<dbReference type="AlphaFoldDB" id="A0A3N2Q4A4"/>
<reference evidence="3 4" key="1">
    <citation type="journal article" date="2018" name="Mol. Ecol.">
        <title>The obligate alkalophilic soda-lake fungus Sodiomyces alkalinus has shifted to a protein diet.</title>
        <authorList>
            <person name="Grum-Grzhimaylo A.A."/>
            <person name="Falkoski D.L."/>
            <person name="van den Heuvel J."/>
            <person name="Valero-Jimenez C.A."/>
            <person name="Min B."/>
            <person name="Choi I.G."/>
            <person name="Lipzen A."/>
            <person name="Daum C.G."/>
            <person name="Aanen D.K."/>
            <person name="Tsang A."/>
            <person name="Henrissat B."/>
            <person name="Bilanenko E.N."/>
            <person name="de Vries R.P."/>
            <person name="van Kan J.A.L."/>
            <person name="Grigoriev I.V."/>
            <person name="Debets A.J.M."/>
        </authorList>
    </citation>
    <scope>NUCLEOTIDE SEQUENCE [LARGE SCALE GENOMIC DNA]</scope>
    <source>
        <strain evidence="3 4">F11</strain>
    </source>
</reference>
<evidence type="ECO:0000259" key="2">
    <source>
        <dbReference type="Pfam" id="PF26640"/>
    </source>
</evidence>
<name>A0A3N2Q4A4_SODAK</name>
<dbReference type="Pfam" id="PF06985">
    <property type="entry name" value="HET"/>
    <property type="match status" value="1"/>
</dbReference>
<dbReference type="Pfam" id="PF26640">
    <property type="entry name" value="DUF8212"/>
    <property type="match status" value="1"/>
</dbReference>
<feature type="domain" description="DUF8212" evidence="2">
    <location>
        <begin position="235"/>
        <end position="258"/>
    </location>
</feature>
<dbReference type="EMBL" id="ML119052">
    <property type="protein sequence ID" value="ROT41589.1"/>
    <property type="molecule type" value="Genomic_DNA"/>
</dbReference>
<sequence>MRLLNIETLKLEEFVADPPPYAILSHAWEAGEVTLQDLDRPDVLALKPGWTKIVNFCAFVNRCRKGNRHAELADESMSPVRYIWVDTCCIDKTSTADLSESINSMFQWYRDAAVCFAYLSDVQCPEGQPSVTFEQSRWFTRGWTLQELLAPKSLEFLDGSWRHFGSRASLVDRVSQRTRIPLQVLVLGEWSRSCIAQRMSWAAGRQTTRPEDIAYCLLGIFGVNMPLLYGEGGERAFFRLQEEILKEFDDQSIFAWDASGIDETWGTIGALAPSPAYFADSLDVEAIPFMGRPMSSTKSGGSVVYLWR</sequence>
<accession>A0A3N2Q4A4</accession>
<keyword evidence="4" id="KW-1185">Reference proteome</keyword>
<dbReference type="PANTHER" id="PTHR10622">
    <property type="entry name" value="HET DOMAIN-CONTAINING PROTEIN"/>
    <property type="match status" value="1"/>
</dbReference>
<feature type="domain" description="Heterokaryon incompatibility" evidence="1">
    <location>
        <begin position="21"/>
        <end position="125"/>
    </location>
</feature>
<evidence type="ECO:0000313" key="3">
    <source>
        <dbReference type="EMBL" id="ROT41589.1"/>
    </source>
</evidence>
<organism evidence="3 4">
    <name type="scientific">Sodiomyces alkalinus (strain CBS 110278 / VKM F-3762 / F11)</name>
    <name type="common">Alkaliphilic filamentous fungus</name>
    <dbReference type="NCBI Taxonomy" id="1314773"/>
    <lineage>
        <taxon>Eukaryota</taxon>
        <taxon>Fungi</taxon>
        <taxon>Dikarya</taxon>
        <taxon>Ascomycota</taxon>
        <taxon>Pezizomycotina</taxon>
        <taxon>Sordariomycetes</taxon>
        <taxon>Hypocreomycetidae</taxon>
        <taxon>Glomerellales</taxon>
        <taxon>Plectosphaerellaceae</taxon>
        <taxon>Sodiomyces</taxon>
    </lineage>
</organism>
<dbReference type="GeneID" id="39579917"/>
<protein>
    <submittedName>
        <fullName evidence="3">HET-domain-containing protein</fullName>
    </submittedName>
</protein>
<dbReference type="Proteomes" id="UP000272025">
    <property type="component" value="Unassembled WGS sequence"/>
</dbReference>
<dbReference type="InterPro" id="IPR058525">
    <property type="entry name" value="DUF8212"/>
</dbReference>
<evidence type="ECO:0000313" key="4">
    <source>
        <dbReference type="Proteomes" id="UP000272025"/>
    </source>
</evidence>
<gene>
    <name evidence="3" type="ORF">SODALDRAFT_331337</name>
</gene>
<dbReference type="OrthoDB" id="20872at2759"/>
<dbReference type="RefSeq" id="XP_028469395.1">
    <property type="nucleotide sequence ID" value="XM_028611439.1"/>
</dbReference>
<dbReference type="PANTHER" id="PTHR10622:SF10">
    <property type="entry name" value="HET DOMAIN-CONTAINING PROTEIN"/>
    <property type="match status" value="1"/>
</dbReference>
<dbReference type="STRING" id="1314773.A0A3N2Q4A4"/>
<proteinExistence type="predicted"/>
<dbReference type="InterPro" id="IPR010730">
    <property type="entry name" value="HET"/>
</dbReference>
<evidence type="ECO:0000259" key="1">
    <source>
        <dbReference type="Pfam" id="PF06985"/>
    </source>
</evidence>